<dbReference type="Pfam" id="PF02485">
    <property type="entry name" value="Branch"/>
    <property type="match status" value="1"/>
</dbReference>
<evidence type="ECO:0000313" key="12">
    <source>
        <dbReference type="Ensembl" id="ENSOKIP00005006520.1"/>
    </source>
</evidence>
<keyword evidence="5 11" id="KW-0812">Transmembrane</keyword>
<evidence type="ECO:0000256" key="8">
    <source>
        <dbReference type="ARBA" id="ARBA00023136"/>
    </source>
</evidence>
<feature type="transmembrane region" description="Helical" evidence="11">
    <location>
        <begin position="12"/>
        <end position="31"/>
    </location>
</feature>
<dbReference type="InterPro" id="IPR003406">
    <property type="entry name" value="Glyco_trans_14"/>
</dbReference>
<accession>A0A8C7CMN7</accession>
<keyword evidence="3" id="KW-0328">Glycosyltransferase</keyword>
<keyword evidence="7 11" id="KW-1133">Transmembrane helix</keyword>
<evidence type="ECO:0000256" key="5">
    <source>
        <dbReference type="ARBA" id="ARBA00022692"/>
    </source>
</evidence>
<dbReference type="GO" id="GO:0000139">
    <property type="term" value="C:Golgi membrane"/>
    <property type="evidence" value="ECO:0007669"/>
    <property type="project" value="UniProtKB-SubCell"/>
</dbReference>
<comment type="subcellular location">
    <subcellularLocation>
        <location evidence="1">Golgi apparatus membrane</location>
        <topology evidence="1">Single-pass type II membrane protein</topology>
    </subcellularLocation>
</comment>
<evidence type="ECO:0000256" key="4">
    <source>
        <dbReference type="ARBA" id="ARBA00022679"/>
    </source>
</evidence>
<evidence type="ECO:0000256" key="6">
    <source>
        <dbReference type="ARBA" id="ARBA00022968"/>
    </source>
</evidence>
<evidence type="ECO:0000256" key="1">
    <source>
        <dbReference type="ARBA" id="ARBA00004323"/>
    </source>
</evidence>
<keyword evidence="13" id="KW-1185">Reference proteome</keyword>
<evidence type="ECO:0000313" key="13">
    <source>
        <dbReference type="Proteomes" id="UP000694557"/>
    </source>
</evidence>
<gene>
    <name evidence="12" type="primary">GCNT7</name>
    <name evidence="12" type="synonym">LOC109891309</name>
</gene>
<evidence type="ECO:0000256" key="10">
    <source>
        <dbReference type="ARBA" id="ARBA00038150"/>
    </source>
</evidence>
<dbReference type="PANTHER" id="PTHR19297">
    <property type="entry name" value="GLYCOSYLTRANSFERASE 14 FAMILY MEMBER"/>
    <property type="match status" value="1"/>
</dbReference>
<dbReference type="PANTHER" id="PTHR19297:SF178">
    <property type="entry name" value="BETA-1,3-GALACTOSYL-O-GLYCOSYL-GLYCOPROTEIN BETA-1,6-N-ACETYLGLUCOSAMINYLTRANSFERASE 7"/>
    <property type="match status" value="1"/>
</dbReference>
<protein>
    <submittedName>
        <fullName evidence="12">Glucosaminyl (N-acetyl) transferase family member 7</fullName>
    </submittedName>
</protein>
<evidence type="ECO:0000256" key="11">
    <source>
        <dbReference type="SAM" id="Phobius"/>
    </source>
</evidence>
<evidence type="ECO:0000256" key="9">
    <source>
        <dbReference type="ARBA" id="ARBA00023180"/>
    </source>
</evidence>
<reference evidence="12" key="2">
    <citation type="submission" date="2025-09" db="UniProtKB">
        <authorList>
            <consortium name="Ensembl"/>
        </authorList>
    </citation>
    <scope>IDENTIFICATION</scope>
</reference>
<keyword evidence="9" id="KW-0325">Glycoprotein</keyword>
<organism evidence="12 13">
    <name type="scientific">Oncorhynchus kisutch</name>
    <name type="common">Coho salmon</name>
    <name type="synonym">Salmo kisutch</name>
    <dbReference type="NCBI Taxonomy" id="8019"/>
    <lineage>
        <taxon>Eukaryota</taxon>
        <taxon>Metazoa</taxon>
        <taxon>Chordata</taxon>
        <taxon>Craniata</taxon>
        <taxon>Vertebrata</taxon>
        <taxon>Euteleostomi</taxon>
        <taxon>Actinopterygii</taxon>
        <taxon>Neopterygii</taxon>
        <taxon>Teleostei</taxon>
        <taxon>Protacanthopterygii</taxon>
        <taxon>Salmoniformes</taxon>
        <taxon>Salmonidae</taxon>
        <taxon>Salmoninae</taxon>
        <taxon>Oncorhynchus</taxon>
    </lineage>
</organism>
<dbReference type="GeneTree" id="ENSGT00940000160402"/>
<name>A0A8C7CMN7_ONCKI</name>
<sequence length="532" mass="60682">MLQLEGAKRSFLFCLGICMLICSVIYLRAMAGTDPQGQSGPLGCRPFSKYCQAFLPSTKGSTAWQRHDCQVESYLLSMGNRGGDQDCSRLVRELHFITSSLSREEEDYPLAFILTVHKELELLVRLLRAIYMPQNVYCIHVDAKAPQEYREAVESLVGCFPNVFLASHSEMVTYAGFSRLQADINCMRDLAASPVPWRKVLNLCGQDFPVKSNLELVRYMQSKEWRDRNMTPGIKQPAAMRHRTQLQYMEVRGSHVAPKRGGPKKGAPPHRLQMYFGTAYYALTRTFVEFVLRSHVSRDLLEWSKDAFSPDEHYWVTLNHIKEAPGSHVGGGWGGEIRTIKWRDQEGTVHNGCKGRYVRDICIYGLEDLQWIIDRNSMFANKFESKAFPEALDCLEQWHRDKVLQQAMVPIQSWWQLATQGNATSLFNATETVCEGSREDLLLTYLSCPETLCGKFRLCVSLRGTVADATIITKEFTSPPPCQTRNFTDLWCTLTTEPHGPLYQRHLSTFTEKKTALWTWLLRCVVTTGHCT</sequence>
<dbReference type="Proteomes" id="UP000694557">
    <property type="component" value="Unassembled WGS sequence"/>
</dbReference>
<evidence type="ECO:0000256" key="3">
    <source>
        <dbReference type="ARBA" id="ARBA00022676"/>
    </source>
</evidence>
<comment type="similarity">
    <text evidence="10">Belongs to the glycosyltransferase 14 family.</text>
</comment>
<keyword evidence="4" id="KW-0808">Transferase</keyword>
<keyword evidence="6" id="KW-0735">Signal-anchor</keyword>
<evidence type="ECO:0000256" key="2">
    <source>
        <dbReference type="ARBA" id="ARBA00004922"/>
    </source>
</evidence>
<reference evidence="12" key="1">
    <citation type="submission" date="2025-08" db="UniProtKB">
        <authorList>
            <consortium name="Ensembl"/>
        </authorList>
    </citation>
    <scope>IDENTIFICATION</scope>
</reference>
<evidence type="ECO:0000256" key="7">
    <source>
        <dbReference type="ARBA" id="ARBA00022989"/>
    </source>
</evidence>
<dbReference type="GO" id="GO:0008375">
    <property type="term" value="F:acetylglucosaminyltransferase activity"/>
    <property type="evidence" value="ECO:0007669"/>
    <property type="project" value="TreeGrafter"/>
</dbReference>
<dbReference type="AlphaFoldDB" id="A0A8C7CMN7"/>
<keyword evidence="8 11" id="KW-0472">Membrane</keyword>
<proteinExistence type="inferred from homology"/>
<dbReference type="Ensembl" id="ENSOKIT00005006971.1">
    <property type="protein sequence ID" value="ENSOKIP00005006520.1"/>
    <property type="gene ID" value="ENSOKIG00005003024.1"/>
</dbReference>
<comment type="pathway">
    <text evidence="2">Protein modification; protein glycosylation.</text>
</comment>